<dbReference type="STRING" id="999415.HMPREF9943_01574"/>
<dbReference type="EMBL" id="AGEJ01000024">
    <property type="protein sequence ID" value="EMD16171.1"/>
    <property type="molecule type" value="Genomic_DNA"/>
</dbReference>
<dbReference type="eggNOG" id="ENOG5032XGU">
    <property type="taxonomic scope" value="Bacteria"/>
</dbReference>
<dbReference type="BioCyc" id="ECAT999415-HMP:GTTI-1629-MONOMER"/>
<evidence type="ECO:0000313" key="3">
    <source>
        <dbReference type="Proteomes" id="UP000011758"/>
    </source>
</evidence>
<name>M2Q1L9_9FIRM</name>
<gene>
    <name evidence="2" type="ORF">HMPREF9943_01574</name>
</gene>
<proteinExistence type="predicted"/>
<accession>M2Q1L9</accession>
<protein>
    <recommendedName>
        <fullName evidence="1">SseB protein N-terminal domain-containing protein</fullName>
    </recommendedName>
</protein>
<evidence type="ECO:0000259" key="1">
    <source>
        <dbReference type="Pfam" id="PF07179"/>
    </source>
</evidence>
<evidence type="ECO:0000313" key="2">
    <source>
        <dbReference type="EMBL" id="EMD16171.1"/>
    </source>
</evidence>
<dbReference type="Pfam" id="PF07179">
    <property type="entry name" value="SseB"/>
    <property type="match status" value="1"/>
</dbReference>
<sequence>MEQRNLDNRRIELLLDYLNNQSNEDYYEELFTYVAESSYFYVLVSFSKRPVAQKDGNYLLQNDTNISFPVLTNSRGKYYPVFTSLKECEKWVEYDVHKATVLTLCIDDFIDILNRDTKGMGIVINAFNQSFIISKEMLIHLKKVRDQNHPIHRHTIFEHLK</sequence>
<comment type="caution">
    <text evidence="2">The sequence shown here is derived from an EMBL/GenBank/DDBJ whole genome shotgun (WGS) entry which is preliminary data.</text>
</comment>
<reference evidence="2 3" key="1">
    <citation type="submission" date="2013-02" db="EMBL/GenBank/DDBJ databases">
        <title>The Genome Sequence of Lactobacillus catenaformis F0143.</title>
        <authorList>
            <consortium name="The Broad Institute Genome Sequencing Platform"/>
            <person name="Earl A."/>
            <person name="Ward D."/>
            <person name="Feldgarden M."/>
            <person name="Gevers D."/>
            <person name="Izard J."/>
            <person name="Blanton J.M."/>
            <person name="Mathney J."/>
            <person name="Dewhirst F.E."/>
            <person name="Young S.K."/>
            <person name="Zeng Q."/>
            <person name="Gargeya S."/>
            <person name="Fitzgerald M."/>
            <person name="Haas B."/>
            <person name="Abouelleil A."/>
            <person name="Alvarado L."/>
            <person name="Arachchi H.M."/>
            <person name="Berlin A."/>
            <person name="Chapman S.B."/>
            <person name="Gearin G."/>
            <person name="Goldberg J."/>
            <person name="Griggs A."/>
            <person name="Gujja S."/>
            <person name="Hansen M."/>
            <person name="Heiman D."/>
            <person name="Howarth C."/>
            <person name="Larimer J."/>
            <person name="Lui A."/>
            <person name="MacDonald P.J.P."/>
            <person name="McCowen C."/>
            <person name="Montmayeur A."/>
            <person name="Murphy C."/>
            <person name="Neiman D."/>
            <person name="Pearson M."/>
            <person name="Priest M."/>
            <person name="Roberts A."/>
            <person name="Saif S."/>
            <person name="Shea T."/>
            <person name="Sisk P."/>
            <person name="Stolte C."/>
            <person name="Sykes S."/>
            <person name="Wortman J."/>
            <person name="Nusbaum C."/>
            <person name="Birren B."/>
        </authorList>
    </citation>
    <scope>NUCLEOTIDE SEQUENCE [LARGE SCALE GENOMIC DNA]</scope>
    <source>
        <strain evidence="2 3">OT 569</strain>
    </source>
</reference>
<feature type="domain" description="SseB protein N-terminal" evidence="1">
    <location>
        <begin position="36"/>
        <end position="125"/>
    </location>
</feature>
<keyword evidence="3" id="KW-1185">Reference proteome</keyword>
<dbReference type="RefSeq" id="WP_004803808.1">
    <property type="nucleotide sequence ID" value="NZ_AUGJ01000011.1"/>
</dbReference>
<dbReference type="OrthoDB" id="1655337at2"/>
<dbReference type="AlphaFoldDB" id="M2Q1L9"/>
<organism evidence="2 3">
    <name type="scientific">Eggerthia catenaformis OT 569 = DSM 20559</name>
    <dbReference type="NCBI Taxonomy" id="999415"/>
    <lineage>
        <taxon>Bacteria</taxon>
        <taxon>Bacillati</taxon>
        <taxon>Bacillota</taxon>
        <taxon>Erysipelotrichia</taxon>
        <taxon>Erysipelotrichales</taxon>
        <taxon>Coprobacillaceae</taxon>
        <taxon>Eggerthia</taxon>
    </lineage>
</organism>
<dbReference type="InterPro" id="IPR009839">
    <property type="entry name" value="SseB_N"/>
</dbReference>
<dbReference type="Proteomes" id="UP000011758">
    <property type="component" value="Unassembled WGS sequence"/>
</dbReference>